<sequence length="397" mass="45590">MSAHLAPPFRAEHIGSLKRPNELLQKRVEFDEGKITKEELQKYEDKYIAEIVKLQRDIGLKGLTDGEFRRHMFYDGVFDNLDGMTHVKPVPKEWFMPYVPDIMAFQELNFKNADTYVCTGKLKRTKPFYKDQFLGLAKFVPTEEVKNLKLTMCVPHWFHLRHGPYAYPKDVYKDDAEYFADIAQAYREELADLYSVGCRNIQFDDPMLAYFCAESMLKGMAEDGLDSDAILDLYIDTYNKCLSDRPADMTVGIHLCRGNFKDGRHFAEGGYDRIAIKLFNKLNVDTYYLEYDTERAGTFEPLKFLPPHKSIVLGLISTKIRKLEDEEEMEKKIRAAAETVANGDQKRSVEVALNQLCLSPQCGFASHSEGNQVTEEDVQRKLTLVANIAKRVWGTPA</sequence>
<dbReference type="GO" id="GO:0003871">
    <property type="term" value="F:5-methyltetrahydropteroyltriglutamate-homocysteine S-methyltransferase activity"/>
    <property type="evidence" value="ECO:0007669"/>
    <property type="project" value="InterPro"/>
</dbReference>
<feature type="domain" description="Cobalamin-independent methionine synthase MetE C-terminal/archaeal" evidence="1">
    <location>
        <begin position="174"/>
        <end position="368"/>
    </location>
</feature>
<dbReference type="GO" id="GO:0009086">
    <property type="term" value="P:methionine biosynthetic process"/>
    <property type="evidence" value="ECO:0007669"/>
    <property type="project" value="InterPro"/>
</dbReference>
<proteinExistence type="predicted"/>
<dbReference type="EMBL" id="KN837111">
    <property type="protein sequence ID" value="KIJ45667.1"/>
    <property type="molecule type" value="Genomic_DNA"/>
</dbReference>
<dbReference type="GO" id="GO:0008270">
    <property type="term" value="F:zinc ion binding"/>
    <property type="evidence" value="ECO:0007669"/>
    <property type="project" value="InterPro"/>
</dbReference>
<evidence type="ECO:0000313" key="2">
    <source>
        <dbReference type="EMBL" id="KIJ45667.1"/>
    </source>
</evidence>
<dbReference type="OrthoDB" id="7772923at2759"/>
<dbReference type="Pfam" id="PF01717">
    <property type="entry name" value="Meth_synt_2"/>
    <property type="match status" value="1"/>
</dbReference>
<keyword evidence="3" id="KW-1185">Reference proteome</keyword>
<dbReference type="Proteomes" id="UP000054279">
    <property type="component" value="Unassembled WGS sequence"/>
</dbReference>
<protein>
    <recommendedName>
        <fullName evidence="1">Cobalamin-independent methionine synthase MetE C-terminal/archaeal domain-containing protein</fullName>
    </recommendedName>
</protein>
<dbReference type="HOGENOM" id="CLU_058877_0_0_1"/>
<dbReference type="CDD" id="cd03311">
    <property type="entry name" value="CIMS_C_terminal_like"/>
    <property type="match status" value="1"/>
</dbReference>
<name>A0A0C9VT00_SPHS4</name>
<evidence type="ECO:0000259" key="1">
    <source>
        <dbReference type="Pfam" id="PF01717"/>
    </source>
</evidence>
<dbReference type="InterPro" id="IPR002629">
    <property type="entry name" value="Met_Synth_C/arc"/>
</dbReference>
<dbReference type="PANTHER" id="PTHR43844">
    <property type="entry name" value="METHIONINE SYNTHASE"/>
    <property type="match status" value="1"/>
</dbReference>
<gene>
    <name evidence="2" type="ORF">M422DRAFT_227389</name>
</gene>
<accession>A0A0C9VT00</accession>
<dbReference type="InterPro" id="IPR038071">
    <property type="entry name" value="UROD/MetE-like_sf"/>
</dbReference>
<reference evidence="2 3" key="1">
    <citation type="submission" date="2014-06" db="EMBL/GenBank/DDBJ databases">
        <title>Evolutionary Origins and Diversification of the Mycorrhizal Mutualists.</title>
        <authorList>
            <consortium name="DOE Joint Genome Institute"/>
            <consortium name="Mycorrhizal Genomics Consortium"/>
            <person name="Kohler A."/>
            <person name="Kuo A."/>
            <person name="Nagy L.G."/>
            <person name="Floudas D."/>
            <person name="Copeland A."/>
            <person name="Barry K.W."/>
            <person name="Cichocki N."/>
            <person name="Veneault-Fourrey C."/>
            <person name="LaButti K."/>
            <person name="Lindquist E.A."/>
            <person name="Lipzen A."/>
            <person name="Lundell T."/>
            <person name="Morin E."/>
            <person name="Murat C."/>
            <person name="Riley R."/>
            <person name="Ohm R."/>
            <person name="Sun H."/>
            <person name="Tunlid A."/>
            <person name="Henrissat B."/>
            <person name="Grigoriev I.V."/>
            <person name="Hibbett D.S."/>
            <person name="Martin F."/>
        </authorList>
    </citation>
    <scope>NUCLEOTIDE SEQUENCE [LARGE SCALE GENOMIC DNA]</scope>
    <source>
        <strain evidence="2 3">SS14</strain>
    </source>
</reference>
<evidence type="ECO:0000313" key="3">
    <source>
        <dbReference type="Proteomes" id="UP000054279"/>
    </source>
</evidence>
<organism evidence="2 3">
    <name type="scientific">Sphaerobolus stellatus (strain SS14)</name>
    <dbReference type="NCBI Taxonomy" id="990650"/>
    <lineage>
        <taxon>Eukaryota</taxon>
        <taxon>Fungi</taxon>
        <taxon>Dikarya</taxon>
        <taxon>Basidiomycota</taxon>
        <taxon>Agaricomycotina</taxon>
        <taxon>Agaricomycetes</taxon>
        <taxon>Phallomycetidae</taxon>
        <taxon>Geastrales</taxon>
        <taxon>Sphaerobolaceae</taxon>
        <taxon>Sphaerobolus</taxon>
    </lineage>
</organism>
<dbReference type="Gene3D" id="3.20.20.210">
    <property type="match status" value="1"/>
</dbReference>
<dbReference type="AlphaFoldDB" id="A0A0C9VT00"/>
<dbReference type="PANTHER" id="PTHR43844:SF2">
    <property type="entry name" value="SYNTHASE, VITAMIN-B12 INDEPENDENT, PUTATIVE (AFU_ORTHOLOGUE AFUA_3G12060)-RELATED"/>
    <property type="match status" value="1"/>
</dbReference>
<dbReference type="SUPFAM" id="SSF51726">
    <property type="entry name" value="UROD/MetE-like"/>
    <property type="match status" value="1"/>
</dbReference>